<dbReference type="Proteomes" id="UP000249169">
    <property type="component" value="Unassembled WGS sequence"/>
</dbReference>
<protein>
    <submittedName>
        <fullName evidence="1">Uncharacterized protein</fullName>
    </submittedName>
</protein>
<keyword evidence="2" id="KW-1185">Reference proteome</keyword>
<gene>
    <name evidence="1" type="ORF">DL240_13145</name>
</gene>
<reference evidence="1 2" key="1">
    <citation type="submission" date="2018-05" db="EMBL/GenBank/DDBJ databases">
        <title>Lujinxingia marina gen. nov. sp. nov., a new facultative anaerobic member of the class Deltaproteobacteria, and proposal of Lujinxingaceae fam. nov.</title>
        <authorList>
            <person name="Li C.-M."/>
        </authorList>
    </citation>
    <scope>NUCLEOTIDE SEQUENCE [LARGE SCALE GENOMIC DNA]</scope>
    <source>
        <strain evidence="1 2">B210</strain>
    </source>
</reference>
<comment type="caution">
    <text evidence="1">The sequence shown here is derived from an EMBL/GenBank/DDBJ whole genome shotgun (WGS) entry which is preliminary data.</text>
</comment>
<evidence type="ECO:0000313" key="2">
    <source>
        <dbReference type="Proteomes" id="UP000249169"/>
    </source>
</evidence>
<evidence type="ECO:0000313" key="1">
    <source>
        <dbReference type="EMBL" id="RAL21792.1"/>
    </source>
</evidence>
<sequence length="73" mass="7355">MEKDGEKAVEKLGRARAARGALSRGAGWGIVKTATGGARDREVEGAFGGVGLTRAAAATRVMGAKARRDGSVG</sequence>
<organism evidence="1 2">
    <name type="scientific">Lujinxingia litoralis</name>
    <dbReference type="NCBI Taxonomy" id="2211119"/>
    <lineage>
        <taxon>Bacteria</taxon>
        <taxon>Deltaproteobacteria</taxon>
        <taxon>Bradymonadales</taxon>
        <taxon>Lujinxingiaceae</taxon>
        <taxon>Lujinxingia</taxon>
    </lineage>
</organism>
<accession>A0A328C472</accession>
<proteinExistence type="predicted"/>
<dbReference type="AlphaFoldDB" id="A0A328C472"/>
<name>A0A328C472_9DELT</name>
<dbReference type="EMBL" id="QHKO01000005">
    <property type="protein sequence ID" value="RAL21792.1"/>
    <property type="molecule type" value="Genomic_DNA"/>
</dbReference>